<evidence type="ECO:0000313" key="1">
    <source>
        <dbReference type="EMBL" id="PIQ85921.1"/>
    </source>
</evidence>
<accession>A0A2H0LNH2</accession>
<reference evidence="1 2" key="1">
    <citation type="submission" date="2017-09" db="EMBL/GenBank/DDBJ databases">
        <title>Depth-based differentiation of microbial function through sediment-hosted aquifers and enrichment of novel symbionts in the deep terrestrial subsurface.</title>
        <authorList>
            <person name="Probst A.J."/>
            <person name="Ladd B."/>
            <person name="Jarett J.K."/>
            <person name="Geller-Mcgrath D.E."/>
            <person name="Sieber C.M."/>
            <person name="Emerson J.B."/>
            <person name="Anantharaman K."/>
            <person name="Thomas B.C."/>
            <person name="Malmstrom R."/>
            <person name="Stieglmeier M."/>
            <person name="Klingl A."/>
            <person name="Woyke T."/>
            <person name="Ryan C.M."/>
            <person name="Banfield J.F."/>
        </authorList>
    </citation>
    <scope>NUCLEOTIDE SEQUENCE [LARGE SCALE GENOMIC DNA]</scope>
    <source>
        <strain evidence="1">CG11_big_fil_rev_8_21_14_0_20_45_26</strain>
    </source>
</reference>
<dbReference type="AlphaFoldDB" id="A0A2H0LNH2"/>
<dbReference type="EMBL" id="PCVY01000058">
    <property type="protein sequence ID" value="PIQ85921.1"/>
    <property type="molecule type" value="Genomic_DNA"/>
</dbReference>
<protein>
    <recommendedName>
        <fullName evidence="3">DUF3568 domain-containing protein</fullName>
    </recommendedName>
</protein>
<comment type="caution">
    <text evidence="1">The sequence shown here is derived from an EMBL/GenBank/DDBJ whole genome shotgun (WGS) entry which is preliminary data.</text>
</comment>
<evidence type="ECO:0000313" key="2">
    <source>
        <dbReference type="Proteomes" id="UP000230859"/>
    </source>
</evidence>
<sequence length="128" mass="14012">MSSGLCVWLILSMLYTGCTVLVIGAAGSAGVYAVTADGIEGVADESYKEVWENAEQVLKREGTLEEIDKAKGKMVAKQGHITIKFKAEQATPKSVMVRVQARRVWGLFPNLTLAKRIYHMIIHVSPCC</sequence>
<dbReference type="Proteomes" id="UP000230859">
    <property type="component" value="Unassembled WGS sequence"/>
</dbReference>
<gene>
    <name evidence="1" type="ORF">COV74_07065</name>
</gene>
<name>A0A2H0LNH2_9BACT</name>
<evidence type="ECO:0008006" key="3">
    <source>
        <dbReference type="Google" id="ProtNLM"/>
    </source>
</evidence>
<organism evidence="1 2">
    <name type="scientific">Candidatus Abzuiibacterium crystallinum</name>
    <dbReference type="NCBI Taxonomy" id="1974748"/>
    <lineage>
        <taxon>Bacteria</taxon>
        <taxon>Pseudomonadati</taxon>
        <taxon>Candidatus Omnitrophota</taxon>
        <taxon>Candidatus Abzuiibacterium</taxon>
    </lineage>
</organism>
<proteinExistence type="predicted"/>